<evidence type="ECO:0000313" key="4">
    <source>
        <dbReference type="Proteomes" id="UP000470384"/>
    </source>
</evidence>
<dbReference type="OrthoDB" id="9779263at2"/>
<evidence type="ECO:0000256" key="1">
    <source>
        <dbReference type="ARBA" id="ARBA00022842"/>
    </source>
</evidence>
<dbReference type="PANTHER" id="PTHR43777:SF1">
    <property type="entry name" value="MOLYBDENUM COFACTOR CYTIDYLYLTRANSFERASE"/>
    <property type="match status" value="1"/>
</dbReference>
<dbReference type="PANTHER" id="PTHR43777">
    <property type="entry name" value="MOLYBDENUM COFACTOR CYTIDYLYLTRANSFERASE"/>
    <property type="match status" value="1"/>
</dbReference>
<dbReference type="InterPro" id="IPR025877">
    <property type="entry name" value="MobA-like_NTP_Trfase"/>
</dbReference>
<dbReference type="Pfam" id="PF12804">
    <property type="entry name" value="NTP_transf_3"/>
    <property type="match status" value="1"/>
</dbReference>
<accession>A0A845QAG2</accession>
<organism evidence="3 4">
    <name type="scientific">Pyruvatibacter mobilis</name>
    <dbReference type="NCBI Taxonomy" id="1712261"/>
    <lineage>
        <taxon>Bacteria</taxon>
        <taxon>Pseudomonadati</taxon>
        <taxon>Pseudomonadota</taxon>
        <taxon>Alphaproteobacteria</taxon>
        <taxon>Hyphomicrobiales</taxon>
        <taxon>Parvibaculaceae</taxon>
        <taxon>Pyruvatibacter</taxon>
    </lineage>
</organism>
<keyword evidence="1" id="KW-0460">Magnesium</keyword>
<dbReference type="GeneID" id="300656113"/>
<sequence length="192" mass="20191">MTPARLGVLILAAGASRRFGPDDKLLHEVGGLPLAAHSARLAAALNAAATLAIIPEHAPARASLFSDNGIDTQINPHADQGQGSSLAHGIRHLSDTRVEAALILLADMPHVPLSHLTSMLARLTEGVDAVASTAGATPLPPMLFRRTAFPHLARLEGDQGGKRVFLDLPHTATVPLTPRQAIDIDTRDDMSE</sequence>
<dbReference type="GO" id="GO:0016779">
    <property type="term" value="F:nucleotidyltransferase activity"/>
    <property type="evidence" value="ECO:0007669"/>
    <property type="project" value="UniProtKB-ARBA"/>
</dbReference>
<dbReference type="AlphaFoldDB" id="A0A845QAG2"/>
<keyword evidence="4" id="KW-1185">Reference proteome</keyword>
<feature type="domain" description="MobA-like NTP transferase" evidence="2">
    <location>
        <begin position="8"/>
        <end position="166"/>
    </location>
</feature>
<evidence type="ECO:0000259" key="2">
    <source>
        <dbReference type="Pfam" id="PF12804"/>
    </source>
</evidence>
<evidence type="ECO:0000313" key="3">
    <source>
        <dbReference type="EMBL" id="NBG95196.1"/>
    </source>
</evidence>
<dbReference type="Gene3D" id="3.90.550.10">
    <property type="entry name" value="Spore Coat Polysaccharide Biosynthesis Protein SpsA, Chain A"/>
    <property type="match status" value="1"/>
</dbReference>
<protein>
    <submittedName>
        <fullName evidence="3">NTP transferase domain-containing protein</fullName>
    </submittedName>
</protein>
<dbReference type="EMBL" id="WXYQ01000004">
    <property type="protein sequence ID" value="NBG95196.1"/>
    <property type="molecule type" value="Genomic_DNA"/>
</dbReference>
<dbReference type="Proteomes" id="UP000470384">
    <property type="component" value="Unassembled WGS sequence"/>
</dbReference>
<dbReference type="RefSeq" id="WP_160587181.1">
    <property type="nucleotide sequence ID" value="NZ_BMHN01000001.1"/>
</dbReference>
<comment type="caution">
    <text evidence="3">The sequence shown here is derived from an EMBL/GenBank/DDBJ whole genome shotgun (WGS) entry which is preliminary data.</text>
</comment>
<dbReference type="SUPFAM" id="SSF53448">
    <property type="entry name" value="Nucleotide-diphospho-sugar transferases"/>
    <property type="match status" value="1"/>
</dbReference>
<keyword evidence="3" id="KW-0808">Transferase</keyword>
<proteinExistence type="predicted"/>
<reference evidence="3 4" key="1">
    <citation type="journal article" date="2016" name="Int. J. Syst. Evol. Microbiol.">
        <title>Pyruvatibacter mobilis gen. nov., sp. nov., a marine bacterium from the culture broth of Picochlorum sp. 122.</title>
        <authorList>
            <person name="Wang G."/>
            <person name="Tang M."/>
            <person name="Wu H."/>
            <person name="Dai S."/>
            <person name="Li T."/>
            <person name="Chen C."/>
            <person name="He H."/>
            <person name="Fan J."/>
            <person name="Xiang W."/>
            <person name="Li X."/>
        </authorList>
    </citation>
    <scope>NUCLEOTIDE SEQUENCE [LARGE SCALE GENOMIC DNA]</scope>
    <source>
        <strain evidence="3 4">GYP-11</strain>
    </source>
</reference>
<dbReference type="InterPro" id="IPR029044">
    <property type="entry name" value="Nucleotide-diphossugar_trans"/>
</dbReference>
<dbReference type="CDD" id="cd04182">
    <property type="entry name" value="GT_2_like_f"/>
    <property type="match status" value="1"/>
</dbReference>
<name>A0A845QAG2_9HYPH</name>
<gene>
    <name evidence="3" type="ORF">GTQ45_05575</name>
</gene>